<keyword evidence="4 7" id="KW-0812">Transmembrane</keyword>
<feature type="transmembrane region" description="Helical" evidence="7">
    <location>
        <begin position="204"/>
        <end position="225"/>
    </location>
</feature>
<comment type="subcellular location">
    <subcellularLocation>
        <location evidence="1 7">Cell membrane</location>
        <topology evidence="1 7">Multi-pass membrane protein</topology>
    </subcellularLocation>
</comment>
<sequence>MLGEWKETVRMFPMRKARSFGSHLFHYAILLSLSFVFVYPMLYIVSQSLMQVNDIADATVQWIPKELNFEHFRFAFDRLHFWRSFMNSTVTSLGAALLQIISCAIVGYGFARYRFPGYNVLLGLVLFTFLVPPQTIVVPLYMFFSDLGWINTYLPFLVPSAFGHGLRGALFVLIFIQFFRGLPYQLEESARIDGAGAFRTFRSIMLPLAGPAMLVVFLFSVVWHWNDVFEPNLYFMVSEHYNLPQSLMILNAQAEQQLSEAQKMMGGAMLTSVPTGYNRNMAGALLTILPLVILYGYAQRYFVESLERTGIAGE</sequence>
<dbReference type="Gene3D" id="1.10.3720.10">
    <property type="entry name" value="MetI-like"/>
    <property type="match status" value="1"/>
</dbReference>
<comment type="similarity">
    <text evidence="7">Belongs to the binding-protein-dependent transport system permease family.</text>
</comment>
<proteinExistence type="inferred from homology"/>
<dbReference type="AlphaFoldDB" id="A0A4U0FD40"/>
<evidence type="ECO:0000256" key="1">
    <source>
        <dbReference type="ARBA" id="ARBA00004651"/>
    </source>
</evidence>
<comment type="caution">
    <text evidence="9">The sequence shown here is derived from an EMBL/GenBank/DDBJ whole genome shotgun (WGS) entry which is preliminary data.</text>
</comment>
<dbReference type="OrthoDB" id="9771544at2"/>
<feature type="transmembrane region" description="Helical" evidence="7">
    <location>
        <begin position="24"/>
        <end position="45"/>
    </location>
</feature>
<keyword evidence="10" id="KW-1185">Reference proteome</keyword>
<dbReference type="GO" id="GO:0055085">
    <property type="term" value="P:transmembrane transport"/>
    <property type="evidence" value="ECO:0007669"/>
    <property type="project" value="InterPro"/>
</dbReference>
<dbReference type="GO" id="GO:0005886">
    <property type="term" value="C:plasma membrane"/>
    <property type="evidence" value="ECO:0007669"/>
    <property type="project" value="UniProtKB-SubCell"/>
</dbReference>
<dbReference type="PROSITE" id="PS50928">
    <property type="entry name" value="ABC_TM1"/>
    <property type="match status" value="1"/>
</dbReference>
<keyword evidence="6 7" id="KW-0472">Membrane</keyword>
<keyword evidence="2 7" id="KW-0813">Transport</keyword>
<evidence type="ECO:0000256" key="3">
    <source>
        <dbReference type="ARBA" id="ARBA00022475"/>
    </source>
</evidence>
<keyword evidence="3" id="KW-1003">Cell membrane</keyword>
<dbReference type="CDD" id="cd06261">
    <property type="entry name" value="TM_PBP2"/>
    <property type="match status" value="1"/>
</dbReference>
<dbReference type="PANTHER" id="PTHR43744">
    <property type="entry name" value="ABC TRANSPORTER PERMEASE PROTEIN MG189-RELATED-RELATED"/>
    <property type="match status" value="1"/>
</dbReference>
<feature type="domain" description="ABC transmembrane type-1" evidence="8">
    <location>
        <begin position="85"/>
        <end position="298"/>
    </location>
</feature>
<dbReference type="Proteomes" id="UP000309673">
    <property type="component" value="Unassembled WGS sequence"/>
</dbReference>
<dbReference type="Pfam" id="PF00528">
    <property type="entry name" value="BPD_transp_1"/>
    <property type="match status" value="1"/>
</dbReference>
<gene>
    <name evidence="9" type="ORF">E5161_09135</name>
</gene>
<evidence type="ECO:0000256" key="2">
    <source>
        <dbReference type="ARBA" id="ARBA00022448"/>
    </source>
</evidence>
<evidence type="ECO:0000313" key="9">
    <source>
        <dbReference type="EMBL" id="TJY42164.1"/>
    </source>
</evidence>
<feature type="transmembrane region" description="Helical" evidence="7">
    <location>
        <begin position="118"/>
        <end position="144"/>
    </location>
</feature>
<name>A0A4U0FD40_9BACL</name>
<dbReference type="PANTHER" id="PTHR43744:SF6">
    <property type="entry name" value="ABC TRANSPORTER PERMEASE PROTEIN YESQ-RELATED"/>
    <property type="match status" value="1"/>
</dbReference>
<evidence type="ECO:0000256" key="6">
    <source>
        <dbReference type="ARBA" id="ARBA00023136"/>
    </source>
</evidence>
<evidence type="ECO:0000256" key="7">
    <source>
        <dbReference type="RuleBase" id="RU363032"/>
    </source>
</evidence>
<dbReference type="EMBL" id="SUPK01000004">
    <property type="protein sequence ID" value="TJY42164.1"/>
    <property type="molecule type" value="Genomic_DNA"/>
</dbReference>
<dbReference type="SUPFAM" id="SSF161098">
    <property type="entry name" value="MetI-like"/>
    <property type="match status" value="1"/>
</dbReference>
<feature type="transmembrane region" description="Helical" evidence="7">
    <location>
        <begin position="281"/>
        <end position="298"/>
    </location>
</feature>
<organism evidence="9 10">
    <name type="scientific">Cohnella pontilimi</name>
    <dbReference type="NCBI Taxonomy" id="2564100"/>
    <lineage>
        <taxon>Bacteria</taxon>
        <taxon>Bacillati</taxon>
        <taxon>Bacillota</taxon>
        <taxon>Bacilli</taxon>
        <taxon>Bacillales</taxon>
        <taxon>Paenibacillaceae</taxon>
        <taxon>Cohnella</taxon>
    </lineage>
</organism>
<evidence type="ECO:0000256" key="5">
    <source>
        <dbReference type="ARBA" id="ARBA00022989"/>
    </source>
</evidence>
<reference evidence="9 10" key="1">
    <citation type="submission" date="2019-04" db="EMBL/GenBank/DDBJ databases">
        <title>Cohnella sp. nov., isolated from soil.</title>
        <authorList>
            <person name="Kim W."/>
        </authorList>
    </citation>
    <scope>NUCLEOTIDE SEQUENCE [LARGE SCALE GENOMIC DNA]</scope>
    <source>
        <strain evidence="9 10">CAU 1483</strain>
    </source>
</reference>
<accession>A0A4U0FD40</accession>
<evidence type="ECO:0000313" key="10">
    <source>
        <dbReference type="Proteomes" id="UP000309673"/>
    </source>
</evidence>
<dbReference type="InterPro" id="IPR000515">
    <property type="entry name" value="MetI-like"/>
</dbReference>
<keyword evidence="5 7" id="KW-1133">Transmembrane helix</keyword>
<evidence type="ECO:0000256" key="4">
    <source>
        <dbReference type="ARBA" id="ARBA00022692"/>
    </source>
</evidence>
<protein>
    <submittedName>
        <fullName evidence="9">Carbohydrate ABC transporter permease</fullName>
    </submittedName>
</protein>
<dbReference type="InterPro" id="IPR035906">
    <property type="entry name" value="MetI-like_sf"/>
</dbReference>
<feature type="transmembrane region" description="Helical" evidence="7">
    <location>
        <begin position="90"/>
        <end position="111"/>
    </location>
</feature>
<dbReference type="RefSeq" id="WP_136777419.1">
    <property type="nucleotide sequence ID" value="NZ_SUPK01000004.1"/>
</dbReference>
<feature type="transmembrane region" description="Helical" evidence="7">
    <location>
        <begin position="164"/>
        <end position="183"/>
    </location>
</feature>
<evidence type="ECO:0000259" key="8">
    <source>
        <dbReference type="PROSITE" id="PS50928"/>
    </source>
</evidence>